<dbReference type="FunFam" id="1.20.1250.10:FF:000035">
    <property type="entry name" value="Interleukin-27 subunit alpha"/>
    <property type="match status" value="1"/>
</dbReference>
<evidence type="ECO:0000256" key="1">
    <source>
        <dbReference type="ARBA" id="ARBA00004613"/>
    </source>
</evidence>
<dbReference type="FunCoup" id="F7FEU7">
    <property type="interactions" value="38"/>
</dbReference>
<dbReference type="STRING" id="13616.ENSMODP00000019505"/>
<dbReference type="GO" id="GO:0005829">
    <property type="term" value="C:cytosol"/>
    <property type="evidence" value="ECO:0007669"/>
    <property type="project" value="UniProtKB-ARBA"/>
</dbReference>
<reference evidence="13" key="3">
    <citation type="submission" date="2025-09" db="UniProtKB">
        <authorList>
            <consortium name="Ensembl"/>
        </authorList>
    </citation>
    <scope>IDENTIFICATION</scope>
</reference>
<evidence type="ECO:0000256" key="7">
    <source>
        <dbReference type="ARBA" id="ARBA00022859"/>
    </source>
</evidence>
<dbReference type="PANTHER" id="PTHR20879:SF1">
    <property type="entry name" value="INTERLEUKIN-27 SUBUNIT ALPHA"/>
    <property type="match status" value="1"/>
</dbReference>
<evidence type="ECO:0000256" key="11">
    <source>
        <dbReference type="ARBA" id="ARBA00068448"/>
    </source>
</evidence>
<dbReference type="InterPro" id="IPR009079">
    <property type="entry name" value="4_helix_cytokine-like_core"/>
</dbReference>
<evidence type="ECO:0000313" key="14">
    <source>
        <dbReference type="Proteomes" id="UP000002280"/>
    </source>
</evidence>
<organism evidence="13 14">
    <name type="scientific">Monodelphis domestica</name>
    <name type="common">Gray short-tailed opossum</name>
    <dbReference type="NCBI Taxonomy" id="13616"/>
    <lineage>
        <taxon>Eukaryota</taxon>
        <taxon>Metazoa</taxon>
        <taxon>Chordata</taxon>
        <taxon>Craniata</taxon>
        <taxon>Vertebrata</taxon>
        <taxon>Euteleostomi</taxon>
        <taxon>Mammalia</taxon>
        <taxon>Metatheria</taxon>
        <taxon>Didelphimorphia</taxon>
        <taxon>Didelphidae</taxon>
        <taxon>Monodelphis</taxon>
    </lineage>
</organism>
<dbReference type="Proteomes" id="UP000002280">
    <property type="component" value="Chromosome 6"/>
</dbReference>
<evidence type="ECO:0000256" key="3">
    <source>
        <dbReference type="ARBA" id="ARBA00022514"/>
    </source>
</evidence>
<dbReference type="OMA" id="LCFLSMM"/>
<proteinExistence type="inferred from homology"/>
<keyword evidence="8" id="KW-0325">Glycoprotein</keyword>
<dbReference type="RefSeq" id="XP_007499512.1">
    <property type="nucleotide sequence ID" value="XM_007499450.3"/>
</dbReference>
<evidence type="ECO:0000256" key="2">
    <source>
        <dbReference type="ARBA" id="ARBA00007432"/>
    </source>
</evidence>
<evidence type="ECO:0000256" key="4">
    <source>
        <dbReference type="ARBA" id="ARBA00022525"/>
    </source>
</evidence>
<reference evidence="13" key="2">
    <citation type="submission" date="2025-08" db="UniProtKB">
        <authorList>
            <consortium name="Ensembl"/>
        </authorList>
    </citation>
    <scope>IDENTIFICATION</scope>
</reference>
<evidence type="ECO:0000256" key="6">
    <source>
        <dbReference type="ARBA" id="ARBA00022729"/>
    </source>
</evidence>
<dbReference type="InterPro" id="IPR026207">
    <property type="entry name" value="IL-27_alpha"/>
</dbReference>
<gene>
    <name evidence="13" type="primary">IL27</name>
</gene>
<keyword evidence="14" id="KW-1185">Reference proteome</keyword>
<dbReference type="KEGG" id="mdo:100014555"/>
<dbReference type="PANTHER" id="PTHR20879">
    <property type="entry name" value="INTERLEUKIN-27 SUBUNIT ALPHA"/>
    <property type="match status" value="1"/>
</dbReference>
<dbReference type="eggNOG" id="ENOG502SVMM">
    <property type="taxonomic scope" value="Eukaryota"/>
</dbReference>
<comment type="subcellular location">
    <subcellularLocation>
        <location evidence="1">Secreted</location>
    </subcellularLocation>
</comment>
<evidence type="ECO:0000256" key="12">
    <source>
        <dbReference type="ARBA" id="ARBA00080821"/>
    </source>
</evidence>
<dbReference type="AlphaFoldDB" id="F7FEU7"/>
<dbReference type="GO" id="GO:0045625">
    <property type="term" value="P:regulation of T-helper 1 cell differentiation"/>
    <property type="evidence" value="ECO:0000318"/>
    <property type="project" value="GO_Central"/>
</dbReference>
<dbReference type="GO" id="GO:0042129">
    <property type="term" value="P:regulation of T cell proliferation"/>
    <property type="evidence" value="ECO:0000318"/>
    <property type="project" value="GO_Central"/>
</dbReference>
<keyword evidence="9" id="KW-0395">Inflammatory response</keyword>
<dbReference type="Bgee" id="ENSMODG00000015627">
    <property type="expression patterns" value="Expressed in lung and 16 other cell types or tissues"/>
</dbReference>
<keyword evidence="4" id="KW-0964">Secreted</keyword>
<evidence type="ECO:0000256" key="8">
    <source>
        <dbReference type="ARBA" id="ARBA00023180"/>
    </source>
</evidence>
<dbReference type="OrthoDB" id="9446539at2759"/>
<keyword evidence="6" id="KW-0732">Signal</keyword>
<evidence type="ECO:0000256" key="5">
    <source>
        <dbReference type="ARBA" id="ARBA00022588"/>
    </source>
</evidence>
<dbReference type="GO" id="GO:0045087">
    <property type="term" value="P:innate immune response"/>
    <property type="evidence" value="ECO:0007669"/>
    <property type="project" value="UniProtKB-KW"/>
</dbReference>
<dbReference type="GO" id="GO:0006954">
    <property type="term" value="P:inflammatory response"/>
    <property type="evidence" value="ECO:0007669"/>
    <property type="project" value="UniProtKB-KW"/>
</dbReference>
<dbReference type="Gene3D" id="1.20.1250.10">
    <property type="match status" value="1"/>
</dbReference>
<keyword evidence="5" id="KW-0399">Innate immunity</keyword>
<comment type="similarity">
    <text evidence="2">Belongs to the IL-6 superfamily.</text>
</comment>
<evidence type="ECO:0000313" key="13">
    <source>
        <dbReference type="Ensembl" id="ENSMODP00000019505.3"/>
    </source>
</evidence>
<dbReference type="Ensembl" id="ENSMODT00000019854.3">
    <property type="protein sequence ID" value="ENSMODP00000019505.3"/>
    <property type="gene ID" value="ENSMODG00000015627.3"/>
</dbReference>
<dbReference type="CTD" id="246778"/>
<keyword evidence="7" id="KW-0391">Immunity</keyword>
<dbReference type="GeneID" id="100014555"/>
<dbReference type="InParanoid" id="F7FEU7"/>
<protein>
    <recommendedName>
        <fullName evidence="11">Interleukin-27 subunit alpha</fullName>
    </recommendedName>
    <alternativeName>
        <fullName evidence="12">p28</fullName>
    </alternativeName>
</protein>
<comment type="subunit">
    <text evidence="10">Heterodimer with EBI3; not disulfide-linked. This heterodimer is known as interleukin IL-27.</text>
</comment>
<evidence type="ECO:0000256" key="9">
    <source>
        <dbReference type="ARBA" id="ARBA00023198"/>
    </source>
</evidence>
<sequence>MSVVFLFSCLLIPFSLILLFPDFMFSCFFQGFSLLLLSLLLDKAVIWGFSWPRGQPPHDLLDLRSEFKISLRLSRKLLSEIRGIAHLFADTHLVGVSLDFLPLREQFPNVTMTLKTWIQLSDPDRLCSLSRLLGHFQAPLRELKGHQGWKGSLRKRLWMAQLDLRDLQSHLHFQIKANGYCALEDKETQELEKRNLERFSLPVHQASWPQLLSTYQLLRSLELVMARAIRDFLLLSKGIAHTQSP</sequence>
<dbReference type="GeneTree" id="ENSGT00390000018206"/>
<dbReference type="GO" id="GO:0005125">
    <property type="term" value="F:cytokine activity"/>
    <property type="evidence" value="ECO:0007669"/>
    <property type="project" value="UniProtKB-KW"/>
</dbReference>
<dbReference type="HOGENOM" id="CLU_102031_0_0_1"/>
<accession>F7FEU7</accession>
<evidence type="ECO:0000256" key="10">
    <source>
        <dbReference type="ARBA" id="ARBA00061993"/>
    </source>
</evidence>
<reference evidence="13 14" key="1">
    <citation type="journal article" date="2007" name="Nature">
        <title>Genome of the marsupial Monodelphis domestica reveals innovation in non-coding sequences.</title>
        <authorList>
            <person name="Mikkelsen T.S."/>
            <person name="Wakefield M.J."/>
            <person name="Aken B."/>
            <person name="Amemiya C.T."/>
            <person name="Chang J.L."/>
            <person name="Duke S."/>
            <person name="Garber M."/>
            <person name="Gentles A.J."/>
            <person name="Goodstadt L."/>
            <person name="Heger A."/>
            <person name="Jurka J."/>
            <person name="Kamal M."/>
            <person name="Mauceli E."/>
            <person name="Searle S.M."/>
            <person name="Sharpe T."/>
            <person name="Baker M.L."/>
            <person name="Batzer M.A."/>
            <person name="Benos P.V."/>
            <person name="Belov K."/>
            <person name="Clamp M."/>
            <person name="Cook A."/>
            <person name="Cuff J."/>
            <person name="Das R."/>
            <person name="Davidow L."/>
            <person name="Deakin J.E."/>
            <person name="Fazzari M.J."/>
            <person name="Glass J.L."/>
            <person name="Grabherr M."/>
            <person name="Greally J.M."/>
            <person name="Gu W."/>
            <person name="Hore T.A."/>
            <person name="Huttley G.A."/>
            <person name="Kleber M."/>
            <person name="Jirtle R.L."/>
            <person name="Koina E."/>
            <person name="Lee J.T."/>
            <person name="Mahony S."/>
            <person name="Marra M.A."/>
            <person name="Miller R.D."/>
            <person name="Nicholls R.D."/>
            <person name="Oda M."/>
            <person name="Papenfuss A.T."/>
            <person name="Parra Z.E."/>
            <person name="Pollock D.D."/>
            <person name="Ray D.A."/>
            <person name="Schein J.E."/>
            <person name="Speed T.P."/>
            <person name="Thompson K."/>
            <person name="VandeBerg J.L."/>
            <person name="Wade C.M."/>
            <person name="Walker J.A."/>
            <person name="Waters P.D."/>
            <person name="Webber C."/>
            <person name="Weidman J.R."/>
            <person name="Xie X."/>
            <person name="Zody M.C."/>
            <person name="Baldwin J."/>
            <person name="Abdouelleil A."/>
            <person name="Abdulkadir J."/>
            <person name="Abebe A."/>
            <person name="Abera B."/>
            <person name="Abreu J."/>
            <person name="Acer S.C."/>
            <person name="Aftuck L."/>
            <person name="Alexander A."/>
            <person name="An P."/>
            <person name="Anderson E."/>
            <person name="Anderson S."/>
            <person name="Arachi H."/>
            <person name="Azer M."/>
            <person name="Bachantsang P."/>
            <person name="Barry A."/>
            <person name="Bayul T."/>
            <person name="Berlin A."/>
            <person name="Bessette D."/>
            <person name="Bloom T."/>
            <person name="Bloom T."/>
            <person name="Boguslavskiy L."/>
            <person name="Bonnet C."/>
            <person name="Boukhgalter B."/>
            <person name="Bourzgui I."/>
            <person name="Brown A."/>
            <person name="Cahill P."/>
            <person name="Channer S."/>
            <person name="Cheshatsang Y."/>
            <person name="Chuda L."/>
            <person name="Citroen M."/>
            <person name="Collymore A."/>
            <person name="Cooke P."/>
            <person name="Costello M."/>
            <person name="D'Aco K."/>
            <person name="Daza R."/>
            <person name="De Haan G."/>
            <person name="DeGray S."/>
            <person name="DeMaso C."/>
            <person name="Dhargay N."/>
            <person name="Dooley K."/>
            <person name="Dooley E."/>
            <person name="Doricent M."/>
            <person name="Dorje P."/>
            <person name="Dorjee K."/>
            <person name="Dupes A."/>
            <person name="Elong R."/>
            <person name="Falk J."/>
            <person name="Farina A."/>
            <person name="Faro S."/>
            <person name="Ferguson D."/>
            <person name="Fisher S."/>
            <person name="Foley C.D."/>
            <person name="Franke A."/>
            <person name="Friedrich D."/>
            <person name="Gadbois L."/>
            <person name="Gearin G."/>
            <person name="Gearin C.R."/>
            <person name="Giannoukos G."/>
            <person name="Goode T."/>
            <person name="Graham J."/>
            <person name="Grandbois E."/>
            <person name="Grewal S."/>
            <person name="Gyaltsen K."/>
            <person name="Hafez N."/>
            <person name="Hagos B."/>
            <person name="Hall J."/>
            <person name="Henson C."/>
            <person name="Hollinger A."/>
            <person name="Honan T."/>
            <person name="Huard M.D."/>
            <person name="Hughes L."/>
            <person name="Hurhula B."/>
            <person name="Husby M.E."/>
            <person name="Kamat A."/>
            <person name="Kanga B."/>
            <person name="Kashin S."/>
            <person name="Khazanovich D."/>
            <person name="Kisner P."/>
            <person name="Lance K."/>
            <person name="Lara M."/>
            <person name="Lee W."/>
            <person name="Lennon N."/>
            <person name="Letendre F."/>
            <person name="LeVine R."/>
            <person name="Lipovsky A."/>
            <person name="Liu X."/>
            <person name="Liu J."/>
            <person name="Liu S."/>
            <person name="Lokyitsang T."/>
            <person name="Lokyitsang Y."/>
            <person name="Lubonja R."/>
            <person name="Lui A."/>
            <person name="MacDonald P."/>
            <person name="Magnisalis V."/>
            <person name="Maru K."/>
            <person name="Matthews C."/>
            <person name="McCusker W."/>
            <person name="McDonough S."/>
            <person name="Mehta T."/>
            <person name="Meldrim J."/>
            <person name="Meneus L."/>
            <person name="Mihai O."/>
            <person name="Mihalev A."/>
            <person name="Mihova T."/>
            <person name="Mittelman R."/>
            <person name="Mlenga V."/>
            <person name="Montmayeur A."/>
            <person name="Mulrain L."/>
            <person name="Navidi A."/>
            <person name="Naylor J."/>
            <person name="Negash T."/>
            <person name="Nguyen T."/>
            <person name="Nguyen N."/>
            <person name="Nicol R."/>
            <person name="Norbu C."/>
            <person name="Norbu N."/>
            <person name="Novod N."/>
            <person name="O'Neill B."/>
            <person name="Osman S."/>
            <person name="Markiewicz E."/>
            <person name="Oyono O.L."/>
            <person name="Patti C."/>
            <person name="Phunkhang P."/>
            <person name="Pierre F."/>
            <person name="Priest M."/>
            <person name="Raghuraman S."/>
            <person name="Rege F."/>
            <person name="Reyes R."/>
            <person name="Rise C."/>
            <person name="Rogov P."/>
            <person name="Ross K."/>
            <person name="Ryan E."/>
            <person name="Settipalli S."/>
            <person name="Shea T."/>
            <person name="Sherpa N."/>
            <person name="Shi L."/>
            <person name="Shih D."/>
            <person name="Sparrow T."/>
            <person name="Spaulding J."/>
            <person name="Stalker J."/>
            <person name="Stange-Thomann N."/>
            <person name="Stavropoulos S."/>
            <person name="Stone C."/>
            <person name="Strader C."/>
            <person name="Tesfaye S."/>
            <person name="Thomson T."/>
            <person name="Thoulutsang Y."/>
            <person name="Thoulutsang D."/>
            <person name="Topham K."/>
            <person name="Topping I."/>
            <person name="Tsamla T."/>
            <person name="Vassiliev H."/>
            <person name="Vo A."/>
            <person name="Wangchuk T."/>
            <person name="Wangdi T."/>
            <person name="Weiand M."/>
            <person name="Wilkinson J."/>
            <person name="Wilson A."/>
            <person name="Yadav S."/>
            <person name="Young G."/>
            <person name="Yu Q."/>
            <person name="Zembek L."/>
            <person name="Zhong D."/>
            <person name="Zimmer A."/>
            <person name="Zwirko Z."/>
            <person name="Jaffe D.B."/>
            <person name="Alvarez P."/>
            <person name="Brockman W."/>
            <person name="Butler J."/>
            <person name="Chin C."/>
            <person name="Gnerre S."/>
            <person name="MacCallum I."/>
            <person name="Graves J.A."/>
            <person name="Ponting C.P."/>
            <person name="Breen M."/>
            <person name="Samollow P.B."/>
            <person name="Lander E.S."/>
            <person name="Lindblad-Toh K."/>
        </authorList>
    </citation>
    <scope>NUCLEOTIDE SEQUENCE [LARGE SCALE GENOMIC DNA]</scope>
</reference>
<dbReference type="GO" id="GO:0005615">
    <property type="term" value="C:extracellular space"/>
    <property type="evidence" value="ECO:0000318"/>
    <property type="project" value="GO_Central"/>
</dbReference>
<keyword evidence="3" id="KW-0202">Cytokine</keyword>
<name>F7FEU7_MONDO</name>
<dbReference type="GO" id="GO:0045523">
    <property type="term" value="F:interleukin-27 receptor binding"/>
    <property type="evidence" value="ECO:0000318"/>
    <property type="project" value="GO_Central"/>
</dbReference>